<keyword evidence="3" id="KW-1185">Reference proteome</keyword>
<gene>
    <name evidence="2" type="ORF">GCM10011611_26950</name>
</gene>
<dbReference type="Proteomes" id="UP000646365">
    <property type="component" value="Unassembled WGS sequence"/>
</dbReference>
<dbReference type="EMBL" id="BMJQ01000006">
    <property type="protein sequence ID" value="GGF19611.1"/>
    <property type="molecule type" value="Genomic_DNA"/>
</dbReference>
<reference evidence="2" key="1">
    <citation type="journal article" date="2014" name="Int. J. Syst. Evol. Microbiol.">
        <title>Complete genome sequence of Corynebacterium casei LMG S-19264T (=DSM 44701T), isolated from a smear-ripened cheese.</title>
        <authorList>
            <consortium name="US DOE Joint Genome Institute (JGI-PGF)"/>
            <person name="Walter F."/>
            <person name="Albersmeier A."/>
            <person name="Kalinowski J."/>
            <person name="Ruckert C."/>
        </authorList>
    </citation>
    <scope>NUCLEOTIDE SEQUENCE</scope>
    <source>
        <strain evidence="2">CGMCC 1.15725</strain>
    </source>
</reference>
<dbReference type="RefSeq" id="WP_189046491.1">
    <property type="nucleotide sequence ID" value="NZ_BMJQ01000006.1"/>
</dbReference>
<keyword evidence="1" id="KW-1133">Transmembrane helix</keyword>
<evidence type="ECO:0000256" key="1">
    <source>
        <dbReference type="SAM" id="Phobius"/>
    </source>
</evidence>
<feature type="transmembrane region" description="Helical" evidence="1">
    <location>
        <begin position="20"/>
        <end position="43"/>
    </location>
</feature>
<keyword evidence="1" id="KW-0812">Transmembrane</keyword>
<evidence type="ECO:0008006" key="4">
    <source>
        <dbReference type="Google" id="ProtNLM"/>
    </source>
</evidence>
<name>A0A8J2YTH6_9PROT</name>
<dbReference type="AlphaFoldDB" id="A0A8J2YTH6"/>
<organism evidence="2 3">
    <name type="scientific">Aliidongia dinghuensis</name>
    <dbReference type="NCBI Taxonomy" id="1867774"/>
    <lineage>
        <taxon>Bacteria</taxon>
        <taxon>Pseudomonadati</taxon>
        <taxon>Pseudomonadota</taxon>
        <taxon>Alphaproteobacteria</taxon>
        <taxon>Rhodospirillales</taxon>
        <taxon>Dongiaceae</taxon>
        <taxon>Aliidongia</taxon>
    </lineage>
</organism>
<proteinExistence type="predicted"/>
<protein>
    <recommendedName>
        <fullName evidence="4">TadE-like protein</fullName>
    </recommendedName>
</protein>
<evidence type="ECO:0000313" key="3">
    <source>
        <dbReference type="Proteomes" id="UP000646365"/>
    </source>
</evidence>
<reference evidence="2" key="2">
    <citation type="submission" date="2020-09" db="EMBL/GenBank/DDBJ databases">
        <authorList>
            <person name="Sun Q."/>
            <person name="Zhou Y."/>
        </authorList>
    </citation>
    <scope>NUCLEOTIDE SEQUENCE</scope>
    <source>
        <strain evidence="2">CGMCC 1.15725</strain>
    </source>
</reference>
<evidence type="ECO:0000313" key="2">
    <source>
        <dbReference type="EMBL" id="GGF19611.1"/>
    </source>
</evidence>
<keyword evidence="1" id="KW-0472">Membrane</keyword>
<accession>A0A8J2YTH6</accession>
<comment type="caution">
    <text evidence="2">The sequence shown here is derived from an EMBL/GenBank/DDBJ whole genome shotgun (WGS) entry which is preliminary data.</text>
</comment>
<sequence length="139" mass="14212">MSRALKSLARDKRGTVTAEFAAVAALFFSIVFFVIGLSVLGWARSALELSAFQTARCVAIGSTDCTSPSQYASTILQSWGASSLLPPVQVSVQSASSCGATSGGYVQVTVASSASGLWNVSPFLSSIVLSASACYPSSA</sequence>